<dbReference type="InterPro" id="IPR017871">
    <property type="entry name" value="ABC_transporter-like_CS"/>
</dbReference>
<dbReference type="SUPFAM" id="SSF52540">
    <property type="entry name" value="P-loop containing nucleoside triphosphate hydrolases"/>
    <property type="match status" value="1"/>
</dbReference>
<dbReference type="EMBL" id="FO117607">
    <property type="protein sequence ID" value="CCG00435.1"/>
    <property type="molecule type" value="Genomic_DNA"/>
</dbReference>
<dbReference type="GO" id="GO:0005886">
    <property type="term" value="C:plasma membrane"/>
    <property type="evidence" value="ECO:0007669"/>
    <property type="project" value="TreeGrafter"/>
</dbReference>
<proteinExistence type="predicted"/>
<keyword evidence="2 5" id="KW-0067">ATP-binding</keyword>
<dbReference type="InterPro" id="IPR015854">
    <property type="entry name" value="ABC_transpr_LolD-like"/>
</dbReference>
<dbReference type="GO" id="GO:0051301">
    <property type="term" value="P:cell division"/>
    <property type="evidence" value="ECO:0007669"/>
    <property type="project" value="UniProtKB-KW"/>
</dbReference>
<protein>
    <submittedName>
        <fullName evidence="5">Cell division ATP-binding protein FtsE</fullName>
    </submittedName>
</protein>
<dbReference type="EMBL" id="FO117606">
    <property type="protein sequence ID" value="CCG00395.1"/>
    <property type="molecule type" value="Genomic_DNA"/>
</dbReference>
<reference evidence="5" key="2">
    <citation type="submission" date="2012-02" db="EMBL/GenBank/DDBJ databases">
        <authorList>
            <person name="Genoscope - CEA"/>
        </authorList>
    </citation>
    <scope>NUCLEOTIDE SEQUENCE</scope>
</reference>
<dbReference type="SMART" id="SM00382">
    <property type="entry name" value="AAA"/>
    <property type="match status" value="1"/>
</dbReference>
<dbReference type="PANTHER" id="PTHR24220:SF470">
    <property type="entry name" value="CELL DIVISION ATP-BINDING PROTEIN FTSE"/>
    <property type="match status" value="1"/>
</dbReference>
<dbReference type="PANTHER" id="PTHR24220">
    <property type="entry name" value="IMPORT ATP-BINDING PROTEIN"/>
    <property type="match status" value="1"/>
</dbReference>
<dbReference type="Gene3D" id="3.40.50.300">
    <property type="entry name" value="P-loop containing nucleotide triphosphate hydrolases"/>
    <property type="match status" value="1"/>
</dbReference>
<feature type="domain" description="ABC transporter" evidence="3">
    <location>
        <begin position="4"/>
        <end position="224"/>
    </location>
</feature>
<dbReference type="PROSITE" id="PS50893">
    <property type="entry name" value="ABC_TRANSPORTER_2"/>
    <property type="match status" value="1"/>
</dbReference>
<accession>H6RHC4</accession>
<evidence type="ECO:0000313" key="5">
    <source>
        <dbReference type="EMBL" id="CCG00435.1"/>
    </source>
</evidence>
<dbReference type="InterPro" id="IPR027417">
    <property type="entry name" value="P-loop_NTPase"/>
</dbReference>
<gene>
    <name evidence="4" type="primary">ftsE</name>
    <name evidence="5" type="ORF">VIS_S18_DB-B8_0040</name>
    <name evidence="4" type="ORF">VIS_S18DAB70040</name>
</gene>
<evidence type="ECO:0000256" key="2">
    <source>
        <dbReference type="ARBA" id="ARBA00022840"/>
    </source>
</evidence>
<reference evidence="5" key="1">
    <citation type="journal article" date="2012" name="Environ. Microbiol.">
        <title>Genomic content of uncultured Bacteroidetes from contrasting oceanic provinces in the North Atlantic Ocean.</title>
        <authorList>
            <person name="Gomez-Pereira P.R."/>
            <person name="Schuler M."/>
            <person name="Fuchs B.M."/>
            <person name="Bennke C."/>
            <person name="Teeling H."/>
            <person name="Waldmann J."/>
            <person name="Richter M."/>
            <person name="Barbe V."/>
            <person name="Bataille E."/>
            <person name="Glockner F.O."/>
            <person name="Amann R."/>
        </authorList>
    </citation>
    <scope>NUCLEOTIDE SEQUENCE</scope>
</reference>
<dbReference type="PROSITE" id="PS00211">
    <property type="entry name" value="ABC_TRANSPORTER_1"/>
    <property type="match status" value="1"/>
</dbReference>
<keyword evidence="5" id="KW-0131">Cell cycle</keyword>
<dbReference type="Pfam" id="PF00005">
    <property type="entry name" value="ABC_tran"/>
    <property type="match status" value="1"/>
</dbReference>
<keyword evidence="5" id="KW-0132">Cell division</keyword>
<evidence type="ECO:0000256" key="1">
    <source>
        <dbReference type="ARBA" id="ARBA00022741"/>
    </source>
</evidence>
<dbReference type="AlphaFoldDB" id="H6RHC4"/>
<dbReference type="InterPro" id="IPR003439">
    <property type="entry name" value="ABC_transporter-like_ATP-bd"/>
</dbReference>
<keyword evidence="1" id="KW-0547">Nucleotide-binding</keyword>
<dbReference type="GO" id="GO:0005524">
    <property type="term" value="F:ATP binding"/>
    <property type="evidence" value="ECO:0007669"/>
    <property type="project" value="UniProtKB-KW"/>
</dbReference>
<organism evidence="5">
    <name type="scientific">uncultured Flavobacteriia bacterium</name>
    <dbReference type="NCBI Taxonomy" id="212695"/>
    <lineage>
        <taxon>Bacteria</taxon>
        <taxon>Pseudomonadati</taxon>
        <taxon>Bacteroidota</taxon>
        <taxon>Flavobacteriia</taxon>
        <taxon>environmental samples</taxon>
    </lineage>
</organism>
<dbReference type="InterPro" id="IPR003593">
    <property type="entry name" value="AAA+_ATPase"/>
</dbReference>
<evidence type="ECO:0000259" key="3">
    <source>
        <dbReference type="PROSITE" id="PS50893"/>
    </source>
</evidence>
<dbReference type="GO" id="GO:0016887">
    <property type="term" value="F:ATP hydrolysis activity"/>
    <property type="evidence" value="ECO:0007669"/>
    <property type="project" value="InterPro"/>
</dbReference>
<evidence type="ECO:0000313" key="4">
    <source>
        <dbReference type="EMBL" id="CCG00395.1"/>
    </source>
</evidence>
<sequence>MNIVEIENTTLSINEENVLENLNFELSKGEMKFLIGKTGSGKTTFINSIFGNLKPSKSSLFNVLDFDINKISDKDIPYLRRKIGFVFQDFKLLKDRSIYDNLSFVLRATGWDEKDKINYQIDRVLELVGFDSPISKFPNELSGGEQQRVAIARSMLNDPELIIADEPTGNLDPETSSEIISLFKKLNSMGTSMIIATHDYNLILKLDGEVYKCEDGSIFEVKRK</sequence>
<name>H6RHC4_9BACT</name>
<dbReference type="GO" id="GO:0022857">
    <property type="term" value="F:transmembrane transporter activity"/>
    <property type="evidence" value="ECO:0007669"/>
    <property type="project" value="TreeGrafter"/>
</dbReference>